<sequence>MIIAVATILITRLYLELTNYPQVGGGNLHIAHALYGGAMMMLALVFGWLFTGFGVRVVMVIVGGIGFGLFLDEVGKFVTKDNDYFYGPSAEIMYIAVALILVINRMVRDLRPPTPSENLASAAAIAADGVVHGLPDRRREWALSMVSAAEEGGADATAAAHVRSLIHHCSPASEKMYRLKEFTVGLVPGFLRSPRWVPIVGWLMVVASLLGLAFGALGALLGGVFYEDDRVTFELAGMSPATAILLVSAAITLALSLPAMLALRKTDAIWPLRMLRDAALTFTFLNALVDFATQGFAAVTNLAIGLFTLSVLSYHLRLRLARSYELSAPVAK</sequence>
<feature type="transmembrane region" description="Helical" evidence="1">
    <location>
        <begin position="241"/>
        <end position="263"/>
    </location>
</feature>
<name>A0A848KB56_9NOCA</name>
<feature type="transmembrane region" description="Helical" evidence="1">
    <location>
        <begin position="30"/>
        <end position="50"/>
    </location>
</feature>
<keyword evidence="1" id="KW-0812">Transmembrane</keyword>
<keyword evidence="1" id="KW-0472">Membrane</keyword>
<accession>A0A848KB56</accession>
<comment type="caution">
    <text evidence="2">The sequence shown here is derived from an EMBL/GenBank/DDBJ whole genome shotgun (WGS) entry which is preliminary data.</text>
</comment>
<reference evidence="2 3" key="1">
    <citation type="submission" date="2019-05" db="EMBL/GenBank/DDBJ databases">
        <authorList>
            <person name="Lee S.D."/>
        </authorList>
    </citation>
    <scope>NUCLEOTIDE SEQUENCE [LARGE SCALE GENOMIC DNA]</scope>
    <source>
        <strain evidence="2 3">YC2-7</strain>
    </source>
</reference>
<dbReference type="RefSeq" id="WP_169585462.1">
    <property type="nucleotide sequence ID" value="NZ_VCQU01000002.1"/>
</dbReference>
<keyword evidence="3" id="KW-1185">Reference proteome</keyword>
<feature type="transmembrane region" description="Helical" evidence="1">
    <location>
        <begin position="57"/>
        <end position="78"/>
    </location>
</feature>
<keyword evidence="1" id="KW-1133">Transmembrane helix</keyword>
<gene>
    <name evidence="2" type="ORF">FGL95_06725</name>
</gene>
<evidence type="ECO:0000313" key="2">
    <source>
        <dbReference type="EMBL" id="NMN94728.1"/>
    </source>
</evidence>
<evidence type="ECO:0000256" key="1">
    <source>
        <dbReference type="SAM" id="Phobius"/>
    </source>
</evidence>
<evidence type="ECO:0000313" key="3">
    <source>
        <dbReference type="Proteomes" id="UP000535543"/>
    </source>
</evidence>
<dbReference type="EMBL" id="VCQU01000002">
    <property type="protein sequence ID" value="NMN94728.1"/>
    <property type="molecule type" value="Genomic_DNA"/>
</dbReference>
<organism evidence="2 3">
    <name type="scientific">Antrihabitans stalactiti</name>
    <dbReference type="NCBI Taxonomy" id="2584121"/>
    <lineage>
        <taxon>Bacteria</taxon>
        <taxon>Bacillati</taxon>
        <taxon>Actinomycetota</taxon>
        <taxon>Actinomycetes</taxon>
        <taxon>Mycobacteriales</taxon>
        <taxon>Nocardiaceae</taxon>
        <taxon>Antrihabitans</taxon>
    </lineage>
</organism>
<proteinExistence type="predicted"/>
<feature type="transmembrane region" description="Helical" evidence="1">
    <location>
        <begin position="199"/>
        <end position="221"/>
    </location>
</feature>
<dbReference type="AlphaFoldDB" id="A0A848KB56"/>
<dbReference type="Proteomes" id="UP000535543">
    <property type="component" value="Unassembled WGS sequence"/>
</dbReference>
<reference evidence="2 3" key="2">
    <citation type="submission" date="2020-06" db="EMBL/GenBank/DDBJ databases">
        <title>Antribacter stalactiti gen. nov., sp. nov., a new member of the family Nacardiaceae isolated from a cave.</title>
        <authorList>
            <person name="Kim I.S."/>
        </authorList>
    </citation>
    <scope>NUCLEOTIDE SEQUENCE [LARGE SCALE GENOMIC DNA]</scope>
    <source>
        <strain evidence="2 3">YC2-7</strain>
    </source>
</reference>
<protein>
    <submittedName>
        <fullName evidence="2">Uncharacterized protein</fullName>
    </submittedName>
</protein>
<feature type="transmembrane region" description="Helical" evidence="1">
    <location>
        <begin position="84"/>
        <end position="103"/>
    </location>
</feature>